<dbReference type="InterPro" id="IPR005704">
    <property type="entry name" value="Ribosomal_uS3_bac-typ"/>
</dbReference>
<protein>
    <recommendedName>
        <fullName evidence="4">Small ribosomal subunit protein uS3c</fullName>
    </recommendedName>
</protein>
<keyword evidence="3" id="KW-0687">Ribonucleoprotein</keyword>
<dbReference type="AlphaFoldDB" id="A0A0D3M5R8"/>
<accession>A0A0D3M5R8</accession>
<dbReference type="HAMAP" id="MF_01309_B">
    <property type="entry name" value="Ribosomal_uS3_B"/>
    <property type="match status" value="1"/>
</dbReference>
<proteinExistence type="inferred from homology"/>
<dbReference type="GO" id="GO:0006412">
    <property type="term" value="P:translation"/>
    <property type="evidence" value="ECO:0007669"/>
    <property type="project" value="InterPro"/>
</dbReference>
<dbReference type="EMBL" id="KJ624065">
    <property type="protein sequence ID" value="AIB04113.1"/>
    <property type="molecule type" value="Genomic_DNA"/>
</dbReference>
<organism evidence="6">
    <name type="scientific">Trachydiscus minutus</name>
    <dbReference type="NCBI Taxonomy" id="1032745"/>
    <lineage>
        <taxon>Eukaryota</taxon>
        <taxon>Sar</taxon>
        <taxon>Stramenopiles</taxon>
        <taxon>Ochrophyta</taxon>
        <taxon>Eustigmatophyceae</taxon>
        <taxon>Goniochloridales</taxon>
        <taxon>Goniochloridaceae</taxon>
        <taxon>Trachydiscus</taxon>
    </lineage>
</organism>
<geneLocation type="plastid" evidence="6"/>
<sequence length="229" mass="26541">MGQKVHPIGFRIGITKEHSSKWYAKFSDYAKFIKADTELREKFHEFLNSLSSLKQRKAENLDLSKLSISYAPTSNQIYVNIYGVSPSKLKTDLSRVPIEIHFSNFLRQHLTTHELIINIKRLRHPYIEPGILAQSLTKKLEKRMPFRRAIRSAMKDFKEASRRAKLKPREKGIKIEIAGRLNGAEIARSEWVRQGRVPLHTIQADLGYISQRAQTIYGTLGVKIWVCRR</sequence>
<dbReference type="Gene3D" id="3.30.300.20">
    <property type="match status" value="1"/>
</dbReference>
<dbReference type="InterPro" id="IPR001351">
    <property type="entry name" value="Ribosomal_uS3_C"/>
</dbReference>
<evidence type="ECO:0000256" key="4">
    <source>
        <dbReference type="ARBA" id="ARBA00035154"/>
    </source>
</evidence>
<evidence type="ECO:0000256" key="1">
    <source>
        <dbReference type="ARBA" id="ARBA00010761"/>
    </source>
</evidence>
<dbReference type="SUPFAM" id="SSF54821">
    <property type="entry name" value="Ribosomal protein S3 C-terminal domain"/>
    <property type="match status" value="1"/>
</dbReference>
<keyword evidence="6" id="KW-0934">Plastid</keyword>
<dbReference type="GO" id="GO:0003735">
    <property type="term" value="F:structural constituent of ribosome"/>
    <property type="evidence" value="ECO:0007669"/>
    <property type="project" value="InterPro"/>
</dbReference>
<dbReference type="InterPro" id="IPR057258">
    <property type="entry name" value="Ribosomal_uS3"/>
</dbReference>
<keyword evidence="2 6" id="KW-0689">Ribosomal protein</keyword>
<dbReference type="GO" id="GO:0022627">
    <property type="term" value="C:cytosolic small ribosomal subunit"/>
    <property type="evidence" value="ECO:0007669"/>
    <property type="project" value="TreeGrafter"/>
</dbReference>
<evidence type="ECO:0000256" key="2">
    <source>
        <dbReference type="ARBA" id="ARBA00022980"/>
    </source>
</evidence>
<dbReference type="InterPro" id="IPR009019">
    <property type="entry name" value="KH_sf_prok-type"/>
</dbReference>
<dbReference type="GeneID" id="24121245"/>
<comment type="similarity">
    <text evidence="1">Belongs to the universal ribosomal protein uS3 family.</text>
</comment>
<dbReference type="InterPro" id="IPR036419">
    <property type="entry name" value="Ribosomal_S3_C_sf"/>
</dbReference>
<dbReference type="PANTHER" id="PTHR11760">
    <property type="entry name" value="30S/40S RIBOSOMAL PROTEIN S3"/>
    <property type="match status" value="1"/>
</dbReference>
<name>A0A0D3M5R8_9STRA</name>
<gene>
    <name evidence="6" type="primary">rps3</name>
</gene>
<dbReference type="SUPFAM" id="SSF54814">
    <property type="entry name" value="Prokaryotic type KH domain (KH-domain type II)"/>
    <property type="match status" value="1"/>
</dbReference>
<dbReference type="Pfam" id="PF00189">
    <property type="entry name" value="Ribosomal_S3_C"/>
    <property type="match status" value="1"/>
</dbReference>
<reference evidence="6" key="1">
    <citation type="journal article" date="2015" name="Sci. Rep.">
        <title>Updating algal evolutionary relationships through plastid genome sequencing: did alveolate plastids emerge through endosymbiosis of an ochrophyte?</title>
        <authorList>
            <person name="Sevcikova T."/>
            <person name="Horak A."/>
            <person name="Klimes V."/>
            <person name="Zbrankova V."/>
            <person name="Demir-Hilton E."/>
            <person name="Sudek S."/>
            <person name="Jenkins J."/>
            <person name="Schmutz J."/>
            <person name="Pribyl P."/>
            <person name="Fousek J."/>
            <person name="Vlcek C."/>
            <person name="Lang B.F."/>
            <person name="Obornik M."/>
            <person name="Worden A.Z."/>
            <person name="Elias M."/>
        </authorList>
    </citation>
    <scope>NUCLEOTIDE SEQUENCE</scope>
</reference>
<evidence type="ECO:0000256" key="3">
    <source>
        <dbReference type="ARBA" id="ARBA00023274"/>
    </source>
</evidence>
<dbReference type="NCBIfam" id="TIGR01009">
    <property type="entry name" value="rpsC_bact"/>
    <property type="match status" value="1"/>
</dbReference>
<feature type="domain" description="Small ribosomal subunit protein uS3 C-terminal" evidence="5">
    <location>
        <begin position="137"/>
        <end position="226"/>
    </location>
</feature>
<dbReference type="Gene3D" id="3.30.1140.32">
    <property type="entry name" value="Ribosomal protein S3, C-terminal domain"/>
    <property type="match status" value="1"/>
</dbReference>
<dbReference type="RefSeq" id="YP_009131352.1">
    <property type="nucleotide sequence ID" value="NC_026851.1"/>
</dbReference>
<dbReference type="GO" id="GO:0003723">
    <property type="term" value="F:RNA binding"/>
    <property type="evidence" value="ECO:0007669"/>
    <property type="project" value="InterPro"/>
</dbReference>
<dbReference type="InterPro" id="IPR015946">
    <property type="entry name" value="KH_dom-like_a/b"/>
</dbReference>
<evidence type="ECO:0000259" key="5">
    <source>
        <dbReference type="Pfam" id="PF00189"/>
    </source>
</evidence>
<dbReference type="PANTHER" id="PTHR11760:SF19">
    <property type="entry name" value="SMALL RIBOSOMAL SUBUNIT PROTEIN US3C"/>
    <property type="match status" value="1"/>
</dbReference>
<evidence type="ECO:0000313" key="6">
    <source>
        <dbReference type="EMBL" id="AIB04113.1"/>
    </source>
</evidence>